<dbReference type="AlphaFoldDB" id="A0A7W3N1Q1"/>
<gene>
    <name evidence="1" type="ORF">HNR21_004739</name>
</gene>
<evidence type="ECO:0000313" key="2">
    <source>
        <dbReference type="Proteomes" id="UP000539313"/>
    </source>
</evidence>
<organism evidence="1 2">
    <name type="scientific">Thermomonospora cellulosilytica</name>
    <dbReference type="NCBI Taxonomy" id="1411118"/>
    <lineage>
        <taxon>Bacteria</taxon>
        <taxon>Bacillati</taxon>
        <taxon>Actinomycetota</taxon>
        <taxon>Actinomycetes</taxon>
        <taxon>Streptosporangiales</taxon>
        <taxon>Thermomonosporaceae</taxon>
        <taxon>Thermomonospora</taxon>
    </lineage>
</organism>
<accession>A0A7W3N1Q1</accession>
<proteinExistence type="predicted"/>
<evidence type="ECO:0000313" key="1">
    <source>
        <dbReference type="EMBL" id="MBA9005857.1"/>
    </source>
</evidence>
<dbReference type="RefSeq" id="WP_182706916.1">
    <property type="nucleotide sequence ID" value="NZ_JACJII010000001.1"/>
</dbReference>
<reference evidence="1 2" key="1">
    <citation type="submission" date="2020-08" db="EMBL/GenBank/DDBJ databases">
        <title>Sequencing the genomes of 1000 actinobacteria strains.</title>
        <authorList>
            <person name="Klenk H.-P."/>
        </authorList>
    </citation>
    <scope>NUCLEOTIDE SEQUENCE [LARGE SCALE GENOMIC DNA]</scope>
    <source>
        <strain evidence="1 2">DSM 45823</strain>
    </source>
</reference>
<dbReference type="Proteomes" id="UP000539313">
    <property type="component" value="Unassembled WGS sequence"/>
</dbReference>
<protein>
    <submittedName>
        <fullName evidence="1">Uncharacterized protein</fullName>
    </submittedName>
</protein>
<keyword evidence="2" id="KW-1185">Reference proteome</keyword>
<comment type="caution">
    <text evidence="1">The sequence shown here is derived from an EMBL/GenBank/DDBJ whole genome shotgun (WGS) entry which is preliminary data.</text>
</comment>
<sequence>MKPQTQALRDALAALGVTGATVRTPGGVTSAATLDPREVEIIEASADRLTGGDRYGVIITRRPDGTPFQALVTTNPRYAGRVHRKTLDVPTRKEPVRG</sequence>
<name>A0A7W3N1Q1_9ACTN</name>
<dbReference type="EMBL" id="JACJII010000001">
    <property type="protein sequence ID" value="MBA9005857.1"/>
    <property type="molecule type" value="Genomic_DNA"/>
</dbReference>